<feature type="region of interest" description="Disordered" evidence="1">
    <location>
        <begin position="23"/>
        <end position="64"/>
    </location>
</feature>
<name>A0A813ENU8_POLGL</name>
<keyword evidence="3" id="KW-1185">Reference proteome</keyword>
<evidence type="ECO:0000313" key="2">
    <source>
        <dbReference type="EMBL" id="CAE8603702.1"/>
    </source>
</evidence>
<dbReference type="AlphaFoldDB" id="A0A813ENU8"/>
<sequence length="64" mass="6473">MCCGGKLVVAFAVARFLSSKEAGTVQATPEASADARQKRQPKAEAKTLPIPAAARAPTADGSSS</sequence>
<dbReference type="EMBL" id="CAJNNV010015649">
    <property type="protein sequence ID" value="CAE8603702.1"/>
    <property type="molecule type" value="Genomic_DNA"/>
</dbReference>
<gene>
    <name evidence="2" type="ORF">PGLA1383_LOCUS21907</name>
</gene>
<evidence type="ECO:0000256" key="1">
    <source>
        <dbReference type="SAM" id="MobiDB-lite"/>
    </source>
</evidence>
<feature type="non-terminal residue" evidence="2">
    <location>
        <position position="1"/>
    </location>
</feature>
<comment type="caution">
    <text evidence="2">The sequence shown here is derived from an EMBL/GenBank/DDBJ whole genome shotgun (WGS) entry which is preliminary data.</text>
</comment>
<feature type="compositionally biased region" description="Basic and acidic residues" evidence="1">
    <location>
        <begin position="33"/>
        <end position="45"/>
    </location>
</feature>
<reference evidence="2" key="1">
    <citation type="submission" date="2021-02" db="EMBL/GenBank/DDBJ databases">
        <authorList>
            <person name="Dougan E. K."/>
            <person name="Rhodes N."/>
            <person name="Thang M."/>
            <person name="Chan C."/>
        </authorList>
    </citation>
    <scope>NUCLEOTIDE SEQUENCE</scope>
</reference>
<organism evidence="2 3">
    <name type="scientific">Polarella glacialis</name>
    <name type="common">Dinoflagellate</name>
    <dbReference type="NCBI Taxonomy" id="89957"/>
    <lineage>
        <taxon>Eukaryota</taxon>
        <taxon>Sar</taxon>
        <taxon>Alveolata</taxon>
        <taxon>Dinophyceae</taxon>
        <taxon>Suessiales</taxon>
        <taxon>Suessiaceae</taxon>
        <taxon>Polarella</taxon>
    </lineage>
</organism>
<proteinExistence type="predicted"/>
<evidence type="ECO:0000313" key="3">
    <source>
        <dbReference type="Proteomes" id="UP000654075"/>
    </source>
</evidence>
<protein>
    <submittedName>
        <fullName evidence="2">Uncharacterized protein</fullName>
    </submittedName>
</protein>
<dbReference type="Proteomes" id="UP000654075">
    <property type="component" value="Unassembled WGS sequence"/>
</dbReference>
<accession>A0A813ENU8</accession>